<dbReference type="Pfam" id="PF01392">
    <property type="entry name" value="Fz"/>
    <property type="match status" value="1"/>
</dbReference>
<feature type="disulfide bond" evidence="3">
    <location>
        <begin position="28"/>
        <end position="74"/>
    </location>
</feature>
<dbReference type="SMART" id="SM00063">
    <property type="entry name" value="FRI"/>
    <property type="match status" value="1"/>
</dbReference>
<protein>
    <submittedName>
        <fullName evidence="7">Secreted frizzled-related protein 3-like</fullName>
    </submittedName>
</protein>
<keyword evidence="6" id="KW-1185">Reference proteome</keyword>
<evidence type="ECO:0000256" key="1">
    <source>
        <dbReference type="ARBA" id="ARBA00022473"/>
    </source>
</evidence>
<evidence type="ECO:0000313" key="7">
    <source>
        <dbReference type="RefSeq" id="XP_013792953.2"/>
    </source>
</evidence>
<feature type="domain" description="FZ" evidence="5">
    <location>
        <begin position="15"/>
        <end position="135"/>
    </location>
</feature>
<dbReference type="InterPro" id="IPR036790">
    <property type="entry name" value="Frizzled_dom_sf"/>
</dbReference>
<feature type="signal peptide" evidence="4">
    <location>
        <begin position="1"/>
        <end position="19"/>
    </location>
</feature>
<keyword evidence="4" id="KW-0732">Signal</keyword>
<gene>
    <name evidence="7" type="primary">LOC106476881</name>
</gene>
<feature type="chain" id="PRO_5045114149" evidence="4">
    <location>
        <begin position="20"/>
        <end position="156"/>
    </location>
</feature>
<dbReference type="SUPFAM" id="SSF63501">
    <property type="entry name" value="Frizzled cysteine-rich domain"/>
    <property type="match status" value="1"/>
</dbReference>
<evidence type="ECO:0000259" key="5">
    <source>
        <dbReference type="PROSITE" id="PS50038"/>
    </source>
</evidence>
<comment type="caution">
    <text evidence="3">Lacks conserved residue(s) required for the propagation of feature annotation.</text>
</comment>
<evidence type="ECO:0000313" key="6">
    <source>
        <dbReference type="Proteomes" id="UP000694941"/>
    </source>
</evidence>
<sequence>MTTMLGFLHMLATAATVYSCEPVEIPMCLNMPYNMTRMPNLMHHSTQENAMLASEQFEVLVKTKCSPYLPFFLCSLYAPICTMEFPIEVIPPCRSVCERAREGCEPLLNRFNVSWPDYLDCTGFPLYERSVCITPEAIVNNEQKETTTQENQPRSK</sequence>
<reference evidence="7" key="1">
    <citation type="submission" date="2025-08" db="UniProtKB">
        <authorList>
            <consortium name="RefSeq"/>
        </authorList>
    </citation>
    <scope>IDENTIFICATION</scope>
    <source>
        <tissue evidence="7">Muscle</tissue>
    </source>
</reference>
<dbReference type="Proteomes" id="UP000694941">
    <property type="component" value="Unplaced"/>
</dbReference>
<dbReference type="PROSITE" id="PS50038">
    <property type="entry name" value="FZ"/>
    <property type="match status" value="1"/>
</dbReference>
<proteinExistence type="predicted"/>
<dbReference type="PANTHER" id="PTHR11309:SF96">
    <property type="entry name" value="SECRETED FRIZZLED-RELATED PROTEIN 3"/>
    <property type="match status" value="1"/>
</dbReference>
<name>A0ABM1C2A6_LIMPO</name>
<keyword evidence="1" id="KW-0217">Developmental protein</keyword>
<evidence type="ECO:0000256" key="3">
    <source>
        <dbReference type="PROSITE-ProRule" id="PRU00090"/>
    </source>
</evidence>
<evidence type="ECO:0000256" key="2">
    <source>
        <dbReference type="ARBA" id="ARBA00023157"/>
    </source>
</evidence>
<feature type="disulfide bond" evidence="3">
    <location>
        <begin position="97"/>
        <end position="121"/>
    </location>
</feature>
<dbReference type="RefSeq" id="XP_013792953.2">
    <property type="nucleotide sequence ID" value="XM_013937499.2"/>
</dbReference>
<evidence type="ECO:0000256" key="4">
    <source>
        <dbReference type="SAM" id="SignalP"/>
    </source>
</evidence>
<accession>A0ABM1C2A6</accession>
<dbReference type="GeneID" id="106476881"/>
<feature type="disulfide bond" evidence="3">
    <location>
        <begin position="20"/>
        <end position="81"/>
    </location>
</feature>
<dbReference type="Gene3D" id="1.10.2000.10">
    <property type="entry name" value="Frizzled cysteine-rich domain"/>
    <property type="match status" value="1"/>
</dbReference>
<dbReference type="InterPro" id="IPR020067">
    <property type="entry name" value="Frizzled_dom"/>
</dbReference>
<dbReference type="InterPro" id="IPR015526">
    <property type="entry name" value="Frizzled/SFRP"/>
</dbReference>
<organism evidence="6 7">
    <name type="scientific">Limulus polyphemus</name>
    <name type="common">Atlantic horseshoe crab</name>
    <dbReference type="NCBI Taxonomy" id="6850"/>
    <lineage>
        <taxon>Eukaryota</taxon>
        <taxon>Metazoa</taxon>
        <taxon>Ecdysozoa</taxon>
        <taxon>Arthropoda</taxon>
        <taxon>Chelicerata</taxon>
        <taxon>Merostomata</taxon>
        <taxon>Xiphosura</taxon>
        <taxon>Limulidae</taxon>
        <taxon>Limulus</taxon>
    </lineage>
</organism>
<keyword evidence="2 3" id="KW-1015">Disulfide bond</keyword>
<dbReference type="PANTHER" id="PTHR11309">
    <property type="entry name" value="FRIZZLED"/>
    <property type="match status" value="1"/>
</dbReference>